<protein>
    <submittedName>
        <fullName evidence="4">Concanavalin A-like lectin/glucanase domain-containing protein</fullName>
    </submittedName>
</protein>
<organism evidence="4 5">
    <name type="scientific">Coniella lustricola</name>
    <dbReference type="NCBI Taxonomy" id="2025994"/>
    <lineage>
        <taxon>Eukaryota</taxon>
        <taxon>Fungi</taxon>
        <taxon>Dikarya</taxon>
        <taxon>Ascomycota</taxon>
        <taxon>Pezizomycotina</taxon>
        <taxon>Sordariomycetes</taxon>
        <taxon>Sordariomycetidae</taxon>
        <taxon>Diaporthales</taxon>
        <taxon>Schizoparmaceae</taxon>
        <taxon>Coniella</taxon>
    </lineage>
</organism>
<feature type="chain" id="PRO_5015649384" evidence="3">
    <location>
        <begin position="20"/>
        <end position="251"/>
    </location>
</feature>
<name>A0A2T3AML8_9PEZI</name>
<dbReference type="Gene3D" id="2.60.120.180">
    <property type="match status" value="1"/>
</dbReference>
<comment type="similarity">
    <text evidence="1 2">Belongs to the glycosyl hydrolase 12 (cellulase H) family.</text>
</comment>
<dbReference type="InterPro" id="IPR013319">
    <property type="entry name" value="GH11/12"/>
</dbReference>
<keyword evidence="2" id="KW-0326">Glycosidase</keyword>
<keyword evidence="4" id="KW-0430">Lectin</keyword>
<feature type="signal peptide" evidence="3">
    <location>
        <begin position="1"/>
        <end position="19"/>
    </location>
</feature>
<keyword evidence="3" id="KW-0732">Signal</keyword>
<dbReference type="Proteomes" id="UP000241462">
    <property type="component" value="Unassembled WGS sequence"/>
</dbReference>
<reference evidence="4 5" key="1">
    <citation type="journal article" date="2018" name="Mycol. Prog.">
        <title>Coniella lustricola, a new species from submerged detritus.</title>
        <authorList>
            <person name="Raudabaugh D.B."/>
            <person name="Iturriaga T."/>
            <person name="Carver A."/>
            <person name="Mondo S."/>
            <person name="Pangilinan J."/>
            <person name="Lipzen A."/>
            <person name="He G."/>
            <person name="Amirebrahimi M."/>
            <person name="Grigoriev I.V."/>
            <person name="Miller A.N."/>
        </authorList>
    </citation>
    <scope>NUCLEOTIDE SEQUENCE [LARGE SCALE GENOMIC DNA]</scope>
    <source>
        <strain evidence="4 5">B22-T-1</strain>
    </source>
</reference>
<keyword evidence="2" id="KW-0624">Polysaccharide degradation</keyword>
<dbReference type="InterPro" id="IPR013320">
    <property type="entry name" value="ConA-like_dom_sf"/>
</dbReference>
<dbReference type="InParanoid" id="A0A2T3AML8"/>
<dbReference type="Pfam" id="PF01670">
    <property type="entry name" value="Glyco_hydro_12"/>
    <property type="match status" value="1"/>
</dbReference>
<evidence type="ECO:0000313" key="5">
    <source>
        <dbReference type="Proteomes" id="UP000241462"/>
    </source>
</evidence>
<dbReference type="GO" id="GO:0000272">
    <property type="term" value="P:polysaccharide catabolic process"/>
    <property type="evidence" value="ECO:0007669"/>
    <property type="project" value="UniProtKB-KW"/>
</dbReference>
<keyword evidence="5" id="KW-1185">Reference proteome</keyword>
<gene>
    <name evidence="4" type="ORF">BD289DRAFT_358753</name>
</gene>
<dbReference type="InterPro" id="IPR002594">
    <property type="entry name" value="GH12"/>
</dbReference>
<dbReference type="STRING" id="2025994.A0A2T3AML8"/>
<dbReference type="PANTHER" id="PTHR34002:SF9">
    <property type="entry name" value="XYLOGLUCAN-SPECIFIC ENDO-BETA-1,4-GLUCANASE A"/>
    <property type="match status" value="1"/>
</dbReference>
<dbReference type="GO" id="GO:0030246">
    <property type="term" value="F:carbohydrate binding"/>
    <property type="evidence" value="ECO:0007669"/>
    <property type="project" value="UniProtKB-KW"/>
</dbReference>
<evidence type="ECO:0000256" key="2">
    <source>
        <dbReference type="RuleBase" id="RU361163"/>
    </source>
</evidence>
<dbReference type="SUPFAM" id="SSF49899">
    <property type="entry name" value="Concanavalin A-like lectins/glucanases"/>
    <property type="match status" value="1"/>
</dbReference>
<evidence type="ECO:0000313" key="4">
    <source>
        <dbReference type="EMBL" id="PSS03658.1"/>
    </source>
</evidence>
<proteinExistence type="inferred from homology"/>
<keyword evidence="2" id="KW-0378">Hydrolase</keyword>
<keyword evidence="2" id="KW-0119">Carbohydrate metabolism</keyword>
<evidence type="ECO:0000256" key="3">
    <source>
        <dbReference type="SAM" id="SignalP"/>
    </source>
</evidence>
<accession>A0A2T3AML8</accession>
<dbReference type="GO" id="GO:0008810">
    <property type="term" value="F:cellulase activity"/>
    <property type="evidence" value="ECO:0007669"/>
    <property type="project" value="InterPro"/>
</dbReference>
<dbReference type="PANTHER" id="PTHR34002">
    <property type="entry name" value="BLR1656 PROTEIN"/>
    <property type="match status" value="1"/>
</dbReference>
<evidence type="ECO:0000256" key="1">
    <source>
        <dbReference type="ARBA" id="ARBA00005519"/>
    </source>
</evidence>
<dbReference type="AlphaFoldDB" id="A0A2T3AML8"/>
<sequence>MKCSAQIASLVLAATGALAAPATSEASPLARRDESCDSFYEWDDSPYTIYQNNWGAAEATSGSQCTTVSSVSNSVAEWSTSWSWEGGSSSVKSYSNVGLMSVNQQLSAISSIPSTWDWSYTGSDIVADVSYDLWLAPTSGGTNSYEIMVWLAALGGAGPISASGSAVATPEIGGYSWSLYAGTNGDTTVYSFVASSEIESWSGDMMDFFNYLVDSEGVSDSLYVTQLQAGTEPFTGSDAVFTTTSYSISVE</sequence>
<dbReference type="OrthoDB" id="95118at2759"/>
<dbReference type="EMBL" id="KZ678374">
    <property type="protein sequence ID" value="PSS03658.1"/>
    <property type="molecule type" value="Genomic_DNA"/>
</dbReference>